<comment type="caution">
    <text evidence="1">The sequence shown here is derived from an EMBL/GenBank/DDBJ whole genome shotgun (WGS) entry which is preliminary data.</text>
</comment>
<evidence type="ECO:0000313" key="1">
    <source>
        <dbReference type="EMBL" id="GAH64495.1"/>
    </source>
</evidence>
<sequence>MEPQIESAVKVFEEVEKIRRGCEAKLTHLARNRKCSSCGKDFMP</sequence>
<dbReference type="AlphaFoldDB" id="X1I5E6"/>
<name>X1I5E6_9ZZZZ</name>
<organism evidence="1">
    <name type="scientific">marine sediment metagenome</name>
    <dbReference type="NCBI Taxonomy" id="412755"/>
    <lineage>
        <taxon>unclassified sequences</taxon>
        <taxon>metagenomes</taxon>
        <taxon>ecological metagenomes</taxon>
    </lineage>
</organism>
<reference evidence="1" key="1">
    <citation type="journal article" date="2014" name="Front. Microbiol.">
        <title>High frequency of phylogenetically diverse reductive dehalogenase-homologous genes in deep subseafloor sedimentary metagenomes.</title>
        <authorList>
            <person name="Kawai M."/>
            <person name="Futagami T."/>
            <person name="Toyoda A."/>
            <person name="Takaki Y."/>
            <person name="Nishi S."/>
            <person name="Hori S."/>
            <person name="Arai W."/>
            <person name="Tsubouchi T."/>
            <person name="Morono Y."/>
            <person name="Uchiyama I."/>
            <person name="Ito T."/>
            <person name="Fujiyama A."/>
            <person name="Inagaki F."/>
            <person name="Takami H."/>
        </authorList>
    </citation>
    <scope>NUCLEOTIDE SEQUENCE</scope>
    <source>
        <strain evidence="1">Expedition CK06-06</strain>
    </source>
</reference>
<gene>
    <name evidence="1" type="ORF">S03H2_54169</name>
</gene>
<feature type="non-terminal residue" evidence="1">
    <location>
        <position position="44"/>
    </location>
</feature>
<protein>
    <submittedName>
        <fullName evidence="1">Uncharacterized protein</fullName>
    </submittedName>
</protein>
<accession>X1I5E6</accession>
<proteinExistence type="predicted"/>
<dbReference type="EMBL" id="BARU01034515">
    <property type="protein sequence ID" value="GAH64495.1"/>
    <property type="molecule type" value="Genomic_DNA"/>
</dbReference>